<dbReference type="PANTHER" id="PTHR11265:SF0">
    <property type="entry name" value="12S RRNA N4-METHYLCYTIDINE METHYLTRANSFERASE"/>
    <property type="match status" value="1"/>
</dbReference>
<reference evidence="1 2" key="1">
    <citation type="submission" date="2024-06" db="EMBL/GenBank/DDBJ databases">
        <authorList>
            <person name="Li F."/>
        </authorList>
    </citation>
    <scope>NUCLEOTIDE SEQUENCE [LARGE SCALE GENOMIC DNA]</scope>
    <source>
        <strain evidence="1 2">GXAS 311</strain>
    </source>
</reference>
<name>A0ABV2BQ07_9GAMM</name>
<dbReference type="SUPFAM" id="SSF81799">
    <property type="entry name" value="Putative methyltransferase TM0872, insert domain"/>
    <property type="match status" value="1"/>
</dbReference>
<gene>
    <name evidence="1" type="primary">rsmH</name>
    <name evidence="1" type="ORF">ABVT43_02720</name>
</gene>
<sequence length="312" mass="35321">MILEQNEHSTVLLNEAVDGLNIQPDGIYVDGTFGRGGHSGLILQRLGPHGKLIAIDRDPQAKESAKQFADDSRFEFFNQNFAMIESILEQHDEVKKVDGILLDLGVSSPQLDQAERGFSFLRDGPLDMRMNPDKGPSATQWLAEADVDEIRWVLKEYGEEKFATRIARAIVEQRDHQMIDTTFKLVKIITEASPVKDKFKHPATRSFQAIRIFINDELNELEKVLALTPKCLRQGGRASIISFHSLEDRLVKRFFRQQAKGQNIPKHLPVMDADINRTFKLVGKAIKASDQEIQINPRSRSAVLRVAEKIVK</sequence>
<evidence type="ECO:0000313" key="1">
    <source>
        <dbReference type="EMBL" id="MET1254031.1"/>
    </source>
</evidence>
<dbReference type="PIRSF" id="PIRSF004486">
    <property type="entry name" value="MraW"/>
    <property type="match status" value="1"/>
</dbReference>
<dbReference type="EMBL" id="JBEVCJ010000002">
    <property type="protein sequence ID" value="MET1254031.1"/>
    <property type="molecule type" value="Genomic_DNA"/>
</dbReference>
<dbReference type="EC" id="2.1.1.199" evidence="1"/>
<keyword evidence="2" id="KW-1185">Reference proteome</keyword>
<dbReference type="InterPro" id="IPR029063">
    <property type="entry name" value="SAM-dependent_MTases_sf"/>
</dbReference>
<dbReference type="InterPro" id="IPR023397">
    <property type="entry name" value="SAM-dep_MeTrfase_MraW_recog"/>
</dbReference>
<dbReference type="Proteomes" id="UP001548189">
    <property type="component" value="Unassembled WGS sequence"/>
</dbReference>
<dbReference type="Gene3D" id="1.10.150.170">
    <property type="entry name" value="Putative methyltransferase TM0872, insert domain"/>
    <property type="match status" value="1"/>
</dbReference>
<dbReference type="PANTHER" id="PTHR11265">
    <property type="entry name" value="S-ADENOSYL-METHYLTRANSFERASE MRAW"/>
    <property type="match status" value="1"/>
</dbReference>
<organism evidence="1 2">
    <name type="scientific">Aliikangiella maris</name>
    <dbReference type="NCBI Taxonomy" id="3162458"/>
    <lineage>
        <taxon>Bacteria</taxon>
        <taxon>Pseudomonadati</taxon>
        <taxon>Pseudomonadota</taxon>
        <taxon>Gammaproteobacteria</taxon>
        <taxon>Oceanospirillales</taxon>
        <taxon>Pleioneaceae</taxon>
        <taxon>Aliikangiella</taxon>
    </lineage>
</organism>
<evidence type="ECO:0000313" key="2">
    <source>
        <dbReference type="Proteomes" id="UP001548189"/>
    </source>
</evidence>
<accession>A0ABV2BQ07</accession>
<dbReference type="InterPro" id="IPR002903">
    <property type="entry name" value="RsmH"/>
</dbReference>
<dbReference type="HAMAP" id="MF_01007">
    <property type="entry name" value="16SrRNA_methyltr_H"/>
    <property type="match status" value="1"/>
</dbReference>
<keyword evidence="1" id="KW-0808">Transferase</keyword>
<keyword evidence="1" id="KW-0489">Methyltransferase</keyword>
<dbReference type="SUPFAM" id="SSF53335">
    <property type="entry name" value="S-adenosyl-L-methionine-dependent methyltransferases"/>
    <property type="match status" value="1"/>
</dbReference>
<dbReference type="NCBIfam" id="TIGR00006">
    <property type="entry name" value="16S rRNA (cytosine(1402)-N(4))-methyltransferase RsmH"/>
    <property type="match status" value="1"/>
</dbReference>
<dbReference type="GO" id="GO:0008168">
    <property type="term" value="F:methyltransferase activity"/>
    <property type="evidence" value="ECO:0007669"/>
    <property type="project" value="UniProtKB-KW"/>
</dbReference>
<dbReference type="Gene3D" id="3.40.50.150">
    <property type="entry name" value="Vaccinia Virus protein VP39"/>
    <property type="match status" value="1"/>
</dbReference>
<dbReference type="Pfam" id="PF01795">
    <property type="entry name" value="Methyltransf_5"/>
    <property type="match status" value="1"/>
</dbReference>
<proteinExistence type="inferred from homology"/>
<protein>
    <submittedName>
        <fullName evidence="1">16S rRNA (Cytosine(1402)-N(4))-methyltransferase RsmH</fullName>
        <ecNumber evidence="1">2.1.1.199</ecNumber>
    </submittedName>
</protein>
<dbReference type="GO" id="GO:0032259">
    <property type="term" value="P:methylation"/>
    <property type="evidence" value="ECO:0007669"/>
    <property type="project" value="UniProtKB-KW"/>
</dbReference>
<comment type="caution">
    <text evidence="1">The sequence shown here is derived from an EMBL/GenBank/DDBJ whole genome shotgun (WGS) entry which is preliminary data.</text>
</comment>